<comment type="caution">
    <text evidence="1">The sequence shown here is derived from an EMBL/GenBank/DDBJ whole genome shotgun (WGS) entry which is preliminary data.</text>
</comment>
<sequence length="128" mass="14320">MDRRWRENTCWSVRCSGVQRRERGWAATCWRVRHTRVSGRERKVNAWACVRRRGGVAAYGRGRGINGEYARVRRGWRGRCTARVQTAVQARSERRARVRLDGAAASVGAQSGAAIAWRAASAECGCTA</sequence>
<reference evidence="1" key="2">
    <citation type="submission" date="2021-02" db="EMBL/GenBank/DDBJ databases">
        <authorList>
            <person name="Kimball J.A."/>
            <person name="Haas M.W."/>
            <person name="Macchietto M."/>
            <person name="Kono T."/>
            <person name="Duquette J."/>
            <person name="Shao M."/>
        </authorList>
    </citation>
    <scope>NUCLEOTIDE SEQUENCE</scope>
    <source>
        <tissue evidence="1">Fresh leaf tissue</tissue>
    </source>
</reference>
<accession>A0A8J5W6X7</accession>
<evidence type="ECO:0000313" key="2">
    <source>
        <dbReference type="Proteomes" id="UP000729402"/>
    </source>
</evidence>
<proteinExistence type="predicted"/>
<reference evidence="1" key="1">
    <citation type="journal article" date="2021" name="bioRxiv">
        <title>Whole Genome Assembly and Annotation of Northern Wild Rice, Zizania palustris L., Supports a Whole Genome Duplication in the Zizania Genus.</title>
        <authorList>
            <person name="Haas M."/>
            <person name="Kono T."/>
            <person name="Macchietto M."/>
            <person name="Millas R."/>
            <person name="McGilp L."/>
            <person name="Shao M."/>
            <person name="Duquette J."/>
            <person name="Hirsch C.N."/>
            <person name="Kimball J."/>
        </authorList>
    </citation>
    <scope>NUCLEOTIDE SEQUENCE</scope>
    <source>
        <tissue evidence="1">Fresh leaf tissue</tissue>
    </source>
</reference>
<dbReference type="EMBL" id="JAAALK010000086">
    <property type="protein sequence ID" value="KAG8082954.1"/>
    <property type="molecule type" value="Genomic_DNA"/>
</dbReference>
<evidence type="ECO:0000313" key="1">
    <source>
        <dbReference type="EMBL" id="KAG8082954.1"/>
    </source>
</evidence>
<name>A0A8J5W6X7_ZIZPA</name>
<dbReference type="Proteomes" id="UP000729402">
    <property type="component" value="Unassembled WGS sequence"/>
</dbReference>
<keyword evidence="2" id="KW-1185">Reference proteome</keyword>
<dbReference type="AlphaFoldDB" id="A0A8J5W6X7"/>
<gene>
    <name evidence="1" type="ORF">GUJ93_ZPchr0014g47637</name>
</gene>
<organism evidence="1 2">
    <name type="scientific">Zizania palustris</name>
    <name type="common">Northern wild rice</name>
    <dbReference type="NCBI Taxonomy" id="103762"/>
    <lineage>
        <taxon>Eukaryota</taxon>
        <taxon>Viridiplantae</taxon>
        <taxon>Streptophyta</taxon>
        <taxon>Embryophyta</taxon>
        <taxon>Tracheophyta</taxon>
        <taxon>Spermatophyta</taxon>
        <taxon>Magnoliopsida</taxon>
        <taxon>Liliopsida</taxon>
        <taxon>Poales</taxon>
        <taxon>Poaceae</taxon>
        <taxon>BOP clade</taxon>
        <taxon>Oryzoideae</taxon>
        <taxon>Oryzeae</taxon>
        <taxon>Zizaniinae</taxon>
        <taxon>Zizania</taxon>
    </lineage>
</organism>
<protein>
    <submittedName>
        <fullName evidence="1">Uncharacterized protein</fullName>
    </submittedName>
</protein>